<keyword evidence="9" id="KW-1185">Reference proteome</keyword>
<dbReference type="GO" id="GO:0005654">
    <property type="term" value="C:nucleoplasm"/>
    <property type="evidence" value="ECO:0007669"/>
    <property type="project" value="TreeGrafter"/>
</dbReference>
<proteinExistence type="inferred from homology"/>
<feature type="coiled-coil region" evidence="6">
    <location>
        <begin position="336"/>
        <end position="366"/>
    </location>
</feature>
<name>A0A484K9C1_9ASTE</name>
<dbReference type="AlphaFoldDB" id="A0A484K9C1"/>
<feature type="region of interest" description="Disordered" evidence="7">
    <location>
        <begin position="139"/>
        <end position="201"/>
    </location>
</feature>
<dbReference type="EMBL" id="OOIL02000001">
    <property type="protein sequence ID" value="VFQ58406.1"/>
    <property type="molecule type" value="Genomic_DNA"/>
</dbReference>
<evidence type="ECO:0000256" key="1">
    <source>
        <dbReference type="ARBA" id="ARBA00004123"/>
    </source>
</evidence>
<dbReference type="GO" id="GO:0034080">
    <property type="term" value="P:CENP-A containing chromatin assembly"/>
    <property type="evidence" value="ECO:0007669"/>
    <property type="project" value="TreeGrafter"/>
</dbReference>
<dbReference type="InterPro" id="IPR051730">
    <property type="entry name" value="NASP-like"/>
</dbReference>
<comment type="subcellular location">
    <subcellularLocation>
        <location evidence="1">Nucleus</location>
    </subcellularLocation>
</comment>
<evidence type="ECO:0000256" key="6">
    <source>
        <dbReference type="SAM" id="Coils"/>
    </source>
</evidence>
<dbReference type="Proteomes" id="UP000595140">
    <property type="component" value="Unassembled WGS sequence"/>
</dbReference>
<dbReference type="OrthoDB" id="5587616at2759"/>
<evidence type="ECO:0000256" key="7">
    <source>
        <dbReference type="SAM" id="MobiDB-lite"/>
    </source>
</evidence>
<feature type="region of interest" description="Disordered" evidence="7">
    <location>
        <begin position="402"/>
        <end position="425"/>
    </location>
</feature>
<evidence type="ECO:0000256" key="4">
    <source>
        <dbReference type="ARBA" id="ARBA00022803"/>
    </source>
</evidence>
<evidence type="ECO:0000256" key="5">
    <source>
        <dbReference type="ARBA" id="ARBA00023242"/>
    </source>
</evidence>
<sequence>MADGSEVTGPPVKLDCKPSNETIVELSGQGGTESTGNNAAATSAERDDELKISDELMVKGDEAAAGKDYSEATDCYSRALEIRATLFGELDPRCVNAYYKYGCALLRKAQEEADPLVSVPKRKGDSLLNSCKDEPAKRVVSAESSAASVESSNGEGEASVHNEKEINNDGHNTRALKDIEENEEEDESEDEDTSEGDEDESDLDLAWKMLDIARAIVEKCSEDTMEKVDILTALAEVALEREDMETSCSDYLKALSILERLVEPDSRRICELNFMICLCLETGSKPEEAISYCEKAISVCKSRLERLAEEVKTSLVPTESSLDLSVTKSSTIPHSTDNTDKEIETLTDLCSELEKKREELKHAVANPTPVLQDILAMYSAKTKGSDKISTSVAMDPSQVATVNSGGGLDSPTVSTAHTNGSSRVTDLGVVGRGVKRVHLDSIASETKPEKKPSLDPPN</sequence>
<dbReference type="GO" id="GO:0042393">
    <property type="term" value="F:histone binding"/>
    <property type="evidence" value="ECO:0007669"/>
    <property type="project" value="TreeGrafter"/>
</dbReference>
<reference evidence="8 9" key="1">
    <citation type="submission" date="2018-04" db="EMBL/GenBank/DDBJ databases">
        <authorList>
            <person name="Vogel A."/>
        </authorList>
    </citation>
    <scope>NUCLEOTIDE SEQUENCE [LARGE SCALE GENOMIC DNA]</scope>
</reference>
<dbReference type="Gene3D" id="1.25.40.10">
    <property type="entry name" value="Tetratricopeptide repeat domain"/>
    <property type="match status" value="2"/>
</dbReference>
<evidence type="ECO:0000313" key="9">
    <source>
        <dbReference type="Proteomes" id="UP000595140"/>
    </source>
</evidence>
<dbReference type="PANTHER" id="PTHR15081">
    <property type="entry name" value="NUCLEAR AUTOANTIGENIC SPERM PROTEIN NASP -RELATED"/>
    <property type="match status" value="1"/>
</dbReference>
<dbReference type="InterPro" id="IPR019734">
    <property type="entry name" value="TPR_rpt"/>
</dbReference>
<feature type="compositionally biased region" description="Acidic residues" evidence="7">
    <location>
        <begin position="180"/>
        <end position="201"/>
    </location>
</feature>
<organism evidence="8 9">
    <name type="scientific">Cuscuta campestris</name>
    <dbReference type="NCBI Taxonomy" id="132261"/>
    <lineage>
        <taxon>Eukaryota</taxon>
        <taxon>Viridiplantae</taxon>
        <taxon>Streptophyta</taxon>
        <taxon>Embryophyta</taxon>
        <taxon>Tracheophyta</taxon>
        <taxon>Spermatophyta</taxon>
        <taxon>Magnoliopsida</taxon>
        <taxon>eudicotyledons</taxon>
        <taxon>Gunneridae</taxon>
        <taxon>Pentapetalae</taxon>
        <taxon>asterids</taxon>
        <taxon>lamiids</taxon>
        <taxon>Solanales</taxon>
        <taxon>Convolvulaceae</taxon>
        <taxon>Cuscuteae</taxon>
        <taxon>Cuscuta</taxon>
        <taxon>Cuscuta subgen. Grammica</taxon>
        <taxon>Cuscuta sect. Cleistogrammica</taxon>
    </lineage>
</organism>
<keyword evidence="5" id="KW-0539">Nucleus</keyword>
<feature type="compositionally biased region" description="Low complexity" evidence="7">
    <location>
        <begin position="139"/>
        <end position="157"/>
    </location>
</feature>
<dbReference type="SUPFAM" id="SSF48452">
    <property type="entry name" value="TPR-like"/>
    <property type="match status" value="1"/>
</dbReference>
<dbReference type="PANTHER" id="PTHR15081:SF1">
    <property type="entry name" value="NUCLEAR AUTOANTIGENIC SPERM PROTEIN"/>
    <property type="match status" value="1"/>
</dbReference>
<keyword evidence="3" id="KW-0677">Repeat</keyword>
<evidence type="ECO:0008006" key="10">
    <source>
        <dbReference type="Google" id="ProtNLM"/>
    </source>
</evidence>
<comment type="similarity">
    <text evidence="2">Belongs to the NASP family.</text>
</comment>
<keyword evidence="6" id="KW-0175">Coiled coil</keyword>
<evidence type="ECO:0000256" key="3">
    <source>
        <dbReference type="ARBA" id="ARBA00022737"/>
    </source>
</evidence>
<dbReference type="InterPro" id="IPR011990">
    <property type="entry name" value="TPR-like_helical_dom_sf"/>
</dbReference>
<feature type="compositionally biased region" description="Polar residues" evidence="7">
    <location>
        <begin position="411"/>
        <end position="424"/>
    </location>
</feature>
<keyword evidence="4" id="KW-0802">TPR repeat</keyword>
<accession>A0A484K9C1</accession>
<gene>
    <name evidence="8" type="ORF">CCAM_LOCUS182</name>
</gene>
<dbReference type="SMART" id="SM00028">
    <property type="entry name" value="TPR"/>
    <property type="match status" value="3"/>
</dbReference>
<evidence type="ECO:0000313" key="8">
    <source>
        <dbReference type="EMBL" id="VFQ58406.1"/>
    </source>
</evidence>
<evidence type="ECO:0000256" key="2">
    <source>
        <dbReference type="ARBA" id="ARBA00008402"/>
    </source>
</evidence>
<feature type="compositionally biased region" description="Basic and acidic residues" evidence="7">
    <location>
        <begin position="158"/>
        <end position="179"/>
    </location>
</feature>
<protein>
    <recommendedName>
        <fullName evidence="10">Tetratricopeptide SHNi-TPR domain-containing protein</fullName>
    </recommendedName>
</protein>
<feature type="region of interest" description="Disordered" evidence="7">
    <location>
        <begin position="1"/>
        <end position="51"/>
    </location>
</feature>
<dbReference type="GO" id="GO:0006335">
    <property type="term" value="P:DNA replication-dependent chromatin assembly"/>
    <property type="evidence" value="ECO:0007669"/>
    <property type="project" value="TreeGrafter"/>
</dbReference>